<feature type="domain" description="Metallo-beta-lactamase" evidence="2">
    <location>
        <begin position="54"/>
        <end position="273"/>
    </location>
</feature>
<protein>
    <submittedName>
        <fullName evidence="3">L-ascorbate metabolism protein UlaG (Beta-lactamase superfamily)</fullName>
    </submittedName>
</protein>
<evidence type="ECO:0000313" key="4">
    <source>
        <dbReference type="Proteomes" id="UP000318416"/>
    </source>
</evidence>
<dbReference type="PANTHER" id="PTHR43546">
    <property type="entry name" value="UPF0173 METAL-DEPENDENT HYDROLASE MJ1163-RELATED"/>
    <property type="match status" value="1"/>
</dbReference>
<evidence type="ECO:0000256" key="1">
    <source>
        <dbReference type="SAM" id="SignalP"/>
    </source>
</evidence>
<dbReference type="EMBL" id="VIVR01000001">
    <property type="protein sequence ID" value="TWE20500.1"/>
    <property type="molecule type" value="Genomic_DNA"/>
</dbReference>
<dbReference type="CDD" id="cd06262">
    <property type="entry name" value="metallo-hydrolase-like_MBL-fold"/>
    <property type="match status" value="1"/>
</dbReference>
<comment type="caution">
    <text evidence="3">The sequence shown here is derived from an EMBL/GenBank/DDBJ whole genome shotgun (WGS) entry which is preliminary data.</text>
</comment>
<dbReference type="SMART" id="SM00849">
    <property type="entry name" value="Lactamase_B"/>
    <property type="match status" value="1"/>
</dbReference>
<dbReference type="InterPro" id="IPR050114">
    <property type="entry name" value="UPF0173_UPF0282_UlaG_hydrolase"/>
</dbReference>
<dbReference type="SUPFAM" id="SSF56281">
    <property type="entry name" value="Metallo-hydrolase/oxidoreductase"/>
    <property type="match status" value="1"/>
</dbReference>
<dbReference type="InterPro" id="IPR006311">
    <property type="entry name" value="TAT_signal"/>
</dbReference>
<dbReference type="Proteomes" id="UP000318416">
    <property type="component" value="Unassembled WGS sequence"/>
</dbReference>
<name>A0A561EY09_9ACTN</name>
<organism evidence="3 4">
    <name type="scientific">Kitasatospora atroaurantiaca</name>
    <dbReference type="NCBI Taxonomy" id="285545"/>
    <lineage>
        <taxon>Bacteria</taxon>
        <taxon>Bacillati</taxon>
        <taxon>Actinomycetota</taxon>
        <taxon>Actinomycetes</taxon>
        <taxon>Kitasatosporales</taxon>
        <taxon>Streptomycetaceae</taxon>
        <taxon>Kitasatospora</taxon>
    </lineage>
</organism>
<feature type="signal peptide" evidence="1">
    <location>
        <begin position="1"/>
        <end position="33"/>
    </location>
</feature>
<accession>A0A561EY09</accession>
<proteinExistence type="predicted"/>
<sequence length="320" mass="34156">MQDSRLGRRGFLRTAAAGAALPVVGSVAMPAEAAGTGREDGAAAGTGTVFRWLGNAGWRMDAEERTVLFDPYITRFDTGLAKGVFNPRTELTTRGDLVDQHAGAADLVLVSHSHWDHFNDVPYIAKATKAPVVGTQTTCHLLTALGVDPAQLVVVKGGEVLDFGFCVVEVVSSLHSRNPKHRYFAPGTLTAPPAVAPATISDLPEGDTLAFQVRFGGGPAAFLMGASDFVERNVAGLRPDVAMIAVQNSKATHRYLPRLLKALDLPRTVVPVHWDNFETPLTDPAVKDPAADLAGFLTEARQAAPRSRVVVPEHLTPLRF</sequence>
<dbReference type="Gene3D" id="3.60.15.10">
    <property type="entry name" value="Ribonuclease Z/Hydroxyacylglutathione hydrolase-like"/>
    <property type="match status" value="1"/>
</dbReference>
<dbReference type="Pfam" id="PF13483">
    <property type="entry name" value="Lactamase_B_3"/>
    <property type="match status" value="1"/>
</dbReference>
<gene>
    <name evidence="3" type="ORF">FB465_5654</name>
</gene>
<dbReference type="InterPro" id="IPR036866">
    <property type="entry name" value="RibonucZ/Hydroxyglut_hydro"/>
</dbReference>
<reference evidence="3 4" key="1">
    <citation type="submission" date="2019-06" db="EMBL/GenBank/DDBJ databases">
        <title>Sequencing the genomes of 1000 actinobacteria strains.</title>
        <authorList>
            <person name="Klenk H.-P."/>
        </authorList>
    </citation>
    <scope>NUCLEOTIDE SEQUENCE [LARGE SCALE GENOMIC DNA]</scope>
    <source>
        <strain evidence="3 4">DSM 41649</strain>
    </source>
</reference>
<evidence type="ECO:0000313" key="3">
    <source>
        <dbReference type="EMBL" id="TWE20500.1"/>
    </source>
</evidence>
<dbReference type="InterPro" id="IPR001279">
    <property type="entry name" value="Metallo-B-lactamas"/>
</dbReference>
<dbReference type="PANTHER" id="PTHR43546:SF3">
    <property type="entry name" value="UPF0173 METAL-DEPENDENT HYDROLASE MJ1163"/>
    <property type="match status" value="1"/>
</dbReference>
<dbReference type="PROSITE" id="PS51318">
    <property type="entry name" value="TAT"/>
    <property type="match status" value="1"/>
</dbReference>
<dbReference type="AlphaFoldDB" id="A0A561EY09"/>
<keyword evidence="1" id="KW-0732">Signal</keyword>
<keyword evidence="4" id="KW-1185">Reference proteome</keyword>
<feature type="chain" id="PRO_5022136770" evidence="1">
    <location>
        <begin position="34"/>
        <end position="320"/>
    </location>
</feature>
<evidence type="ECO:0000259" key="2">
    <source>
        <dbReference type="SMART" id="SM00849"/>
    </source>
</evidence>